<name>A0A917LSM1_9MICC</name>
<evidence type="ECO:0000313" key="3">
    <source>
        <dbReference type="Proteomes" id="UP000638848"/>
    </source>
</evidence>
<dbReference type="RefSeq" id="WP_188536038.1">
    <property type="nucleotide sequence ID" value="NZ_BMEQ01000006.1"/>
</dbReference>
<comment type="caution">
    <text evidence="2">The sequence shown here is derived from an EMBL/GenBank/DDBJ whole genome shotgun (WGS) entry which is preliminary data.</text>
</comment>
<feature type="domain" description="SnoaL-like" evidence="1">
    <location>
        <begin position="18"/>
        <end position="132"/>
    </location>
</feature>
<protein>
    <recommendedName>
        <fullName evidence="1">SnoaL-like domain-containing protein</fullName>
    </recommendedName>
</protein>
<evidence type="ECO:0000259" key="1">
    <source>
        <dbReference type="Pfam" id="PF13577"/>
    </source>
</evidence>
<accession>A0A917LSM1</accession>
<dbReference type="InterPro" id="IPR037401">
    <property type="entry name" value="SnoaL-like"/>
</dbReference>
<dbReference type="Gene3D" id="3.10.450.50">
    <property type="match status" value="1"/>
</dbReference>
<keyword evidence="3" id="KW-1185">Reference proteome</keyword>
<sequence>MDTPAQPSEETAPEKITAQDRIEITEILSFSSHLLDNRQWDMFGEVFVPEVELVTQHGEFTGPAGVRAYLEQIDLSRYPATHTLNTIVEAVDPDTAVAWSRMLLLTWDRRAVGGDFIDTFRRTGHGWRIARRAVAPRNDRASAELAEGGFAPDPYAYAMFDDAVLAATERTRR</sequence>
<reference evidence="2" key="2">
    <citation type="submission" date="2020-09" db="EMBL/GenBank/DDBJ databases">
        <authorList>
            <person name="Sun Q."/>
            <person name="Zhou Y."/>
        </authorList>
    </citation>
    <scope>NUCLEOTIDE SEQUENCE</scope>
    <source>
        <strain evidence="2">CGMCC 1.12187</strain>
    </source>
</reference>
<dbReference type="Proteomes" id="UP000638848">
    <property type="component" value="Unassembled WGS sequence"/>
</dbReference>
<dbReference type="SUPFAM" id="SSF54427">
    <property type="entry name" value="NTF2-like"/>
    <property type="match status" value="1"/>
</dbReference>
<dbReference type="AlphaFoldDB" id="A0A917LSM1"/>
<dbReference type="EMBL" id="BMEQ01000006">
    <property type="protein sequence ID" value="GGG54188.1"/>
    <property type="molecule type" value="Genomic_DNA"/>
</dbReference>
<dbReference type="Pfam" id="PF13577">
    <property type="entry name" value="SnoaL_4"/>
    <property type="match status" value="1"/>
</dbReference>
<evidence type="ECO:0000313" key="2">
    <source>
        <dbReference type="EMBL" id="GGG54188.1"/>
    </source>
</evidence>
<reference evidence="2" key="1">
    <citation type="journal article" date="2014" name="Int. J. Syst. Evol. Microbiol.">
        <title>Complete genome sequence of Corynebacterium casei LMG S-19264T (=DSM 44701T), isolated from a smear-ripened cheese.</title>
        <authorList>
            <consortium name="US DOE Joint Genome Institute (JGI-PGF)"/>
            <person name="Walter F."/>
            <person name="Albersmeier A."/>
            <person name="Kalinowski J."/>
            <person name="Ruckert C."/>
        </authorList>
    </citation>
    <scope>NUCLEOTIDE SEQUENCE</scope>
    <source>
        <strain evidence="2">CGMCC 1.12187</strain>
    </source>
</reference>
<gene>
    <name evidence="2" type="ORF">GCM10011374_16330</name>
</gene>
<proteinExistence type="predicted"/>
<dbReference type="InterPro" id="IPR032710">
    <property type="entry name" value="NTF2-like_dom_sf"/>
</dbReference>
<organism evidence="2 3">
    <name type="scientific">Kocuria dechangensis</name>
    <dbReference type="NCBI Taxonomy" id="1176249"/>
    <lineage>
        <taxon>Bacteria</taxon>
        <taxon>Bacillati</taxon>
        <taxon>Actinomycetota</taxon>
        <taxon>Actinomycetes</taxon>
        <taxon>Micrococcales</taxon>
        <taxon>Micrococcaceae</taxon>
        <taxon>Kocuria</taxon>
    </lineage>
</organism>